<dbReference type="HAMAP" id="MF_00409">
    <property type="entry name" value="LpxK"/>
    <property type="match status" value="1"/>
</dbReference>
<dbReference type="PANTHER" id="PTHR42724:SF1">
    <property type="entry name" value="TETRAACYLDISACCHARIDE 4'-KINASE, MITOCHONDRIAL-RELATED"/>
    <property type="match status" value="1"/>
</dbReference>
<accession>A0ABP8GWI1</accession>
<evidence type="ECO:0000256" key="10">
    <source>
        <dbReference type="ARBA" id="ARBA00022840"/>
    </source>
</evidence>
<dbReference type="SUPFAM" id="SSF52540">
    <property type="entry name" value="P-loop containing nucleoside triphosphate hydrolases"/>
    <property type="match status" value="1"/>
</dbReference>
<comment type="similarity">
    <text evidence="13">Belongs to the LpxK family.</text>
</comment>
<evidence type="ECO:0000256" key="4">
    <source>
        <dbReference type="ARBA" id="ARBA00016436"/>
    </source>
</evidence>
<keyword evidence="6 13" id="KW-0441">Lipid A biosynthesis</keyword>
<evidence type="ECO:0000256" key="7">
    <source>
        <dbReference type="ARBA" id="ARBA00022679"/>
    </source>
</evidence>
<gene>
    <name evidence="13 15" type="primary">lpxK</name>
    <name evidence="15" type="ORF">GCM10023184_22460</name>
</gene>
<comment type="pathway">
    <text evidence="2 13">Glycolipid biosynthesis; lipid IV(A) biosynthesis; lipid IV(A) from (3R)-3-hydroxytetradecanoyl-[acyl-carrier-protein] and UDP-N-acetyl-alpha-D-glucosamine: step 6/6.</text>
</comment>
<evidence type="ECO:0000313" key="16">
    <source>
        <dbReference type="Proteomes" id="UP001501725"/>
    </source>
</evidence>
<evidence type="ECO:0000256" key="8">
    <source>
        <dbReference type="ARBA" id="ARBA00022741"/>
    </source>
</evidence>
<dbReference type="Pfam" id="PF02606">
    <property type="entry name" value="LpxK"/>
    <property type="match status" value="1"/>
</dbReference>
<evidence type="ECO:0000256" key="12">
    <source>
        <dbReference type="ARBA" id="ARBA00029757"/>
    </source>
</evidence>
<dbReference type="PANTHER" id="PTHR42724">
    <property type="entry name" value="TETRAACYLDISACCHARIDE 4'-KINASE"/>
    <property type="match status" value="1"/>
</dbReference>
<organism evidence="15 16">
    <name type="scientific">Flaviaesturariibacter amylovorans</name>
    <dbReference type="NCBI Taxonomy" id="1084520"/>
    <lineage>
        <taxon>Bacteria</taxon>
        <taxon>Pseudomonadati</taxon>
        <taxon>Bacteroidota</taxon>
        <taxon>Chitinophagia</taxon>
        <taxon>Chitinophagales</taxon>
        <taxon>Chitinophagaceae</taxon>
        <taxon>Flaviaestuariibacter</taxon>
    </lineage>
</organism>
<comment type="function">
    <text evidence="1 13">Transfers the gamma-phosphate of ATP to the 4'-position of a tetraacyldisaccharide 1-phosphate intermediate (termed DS-1-P) to form tetraacyldisaccharide 1,4'-bis-phosphate (lipid IVA).</text>
</comment>
<evidence type="ECO:0000256" key="11">
    <source>
        <dbReference type="ARBA" id="ARBA00023098"/>
    </source>
</evidence>
<dbReference type="EMBL" id="BAABGY010000007">
    <property type="protein sequence ID" value="GAA4331004.1"/>
    <property type="molecule type" value="Genomic_DNA"/>
</dbReference>
<dbReference type="NCBIfam" id="TIGR00682">
    <property type="entry name" value="lpxK"/>
    <property type="match status" value="1"/>
</dbReference>
<keyword evidence="10 13" id="KW-0067">ATP-binding</keyword>
<comment type="caution">
    <text evidence="15">The sequence shown here is derived from an EMBL/GenBank/DDBJ whole genome shotgun (WGS) entry which is preliminary data.</text>
</comment>
<comment type="caution">
    <text evidence="13">Lacks conserved residue(s) required for the propagation of feature annotation.</text>
</comment>
<dbReference type="Proteomes" id="UP001501725">
    <property type="component" value="Unassembled WGS sequence"/>
</dbReference>
<sequence length="363" mass="41310">MFSNVFLKSFRFLLFPLAFLYGGIVILRNWLFNRGIFKSARFNLPLVCVGNLSVGGTGKSPMVEYLIGRLKHDFRVATLSRGYKRKTRGYALAGERTTALEIGDEPMLFHRKFPDVPVAVGEKRLEAIPQLLHDHPETEVILLDDAFQHRAVAAGFNILLTDHGNLYTRDFFLPTGDLRDQRSSAARAQVIVVTKCPPGLTEEEKRDLTEELDPGPGQHLFFTTIAYGSAYHILTKEPGYITDDTEVLLVTGIANPRPLKEYLEERTGSYSMMHFGDHHIFSIDDWREIQARFAALEGPRKLILTTEKDAMRLLKFEQELAGLPFLVLPIEPQFLFGEGTRFDSIVHTFIQEFKQTQQHGQRQ</sequence>
<name>A0ABP8GWI1_9BACT</name>
<protein>
    <recommendedName>
        <fullName evidence="4 13">Tetraacyldisaccharide 4'-kinase</fullName>
        <ecNumber evidence="3 13">2.7.1.130</ecNumber>
    </recommendedName>
    <alternativeName>
        <fullName evidence="12 13">Lipid A 4'-kinase</fullName>
    </alternativeName>
</protein>
<dbReference type="EC" id="2.7.1.130" evidence="3 13"/>
<evidence type="ECO:0000256" key="2">
    <source>
        <dbReference type="ARBA" id="ARBA00004870"/>
    </source>
</evidence>
<keyword evidence="16" id="KW-1185">Reference proteome</keyword>
<evidence type="ECO:0000256" key="9">
    <source>
        <dbReference type="ARBA" id="ARBA00022777"/>
    </source>
</evidence>
<evidence type="ECO:0000313" key="15">
    <source>
        <dbReference type="EMBL" id="GAA4331004.1"/>
    </source>
</evidence>
<evidence type="ECO:0000256" key="6">
    <source>
        <dbReference type="ARBA" id="ARBA00022556"/>
    </source>
</evidence>
<feature type="transmembrane region" description="Helical" evidence="14">
    <location>
        <begin position="12"/>
        <end position="31"/>
    </location>
</feature>
<evidence type="ECO:0000256" key="5">
    <source>
        <dbReference type="ARBA" id="ARBA00022516"/>
    </source>
</evidence>
<keyword evidence="14" id="KW-0812">Transmembrane</keyword>
<keyword evidence="8 13" id="KW-0547">Nucleotide-binding</keyword>
<comment type="catalytic activity">
    <reaction evidence="13">
        <text>a lipid A disaccharide + ATP = a lipid IVA + ADP + H(+)</text>
        <dbReference type="Rhea" id="RHEA:67840"/>
        <dbReference type="ChEBI" id="CHEBI:15378"/>
        <dbReference type="ChEBI" id="CHEBI:30616"/>
        <dbReference type="ChEBI" id="CHEBI:176343"/>
        <dbReference type="ChEBI" id="CHEBI:176425"/>
        <dbReference type="ChEBI" id="CHEBI:456216"/>
        <dbReference type="EC" id="2.7.1.130"/>
    </reaction>
</comment>
<keyword evidence="14" id="KW-1133">Transmembrane helix</keyword>
<proteinExistence type="inferred from homology"/>
<keyword evidence="7 13" id="KW-0808">Transferase</keyword>
<keyword evidence="5 13" id="KW-0444">Lipid biosynthesis</keyword>
<evidence type="ECO:0000256" key="1">
    <source>
        <dbReference type="ARBA" id="ARBA00002274"/>
    </source>
</evidence>
<keyword evidence="9 13" id="KW-0418">Kinase</keyword>
<keyword evidence="11 13" id="KW-0443">Lipid metabolism</keyword>
<dbReference type="InterPro" id="IPR003758">
    <property type="entry name" value="LpxK"/>
</dbReference>
<evidence type="ECO:0000256" key="13">
    <source>
        <dbReference type="HAMAP-Rule" id="MF_00409"/>
    </source>
</evidence>
<dbReference type="RefSeq" id="WP_345255806.1">
    <property type="nucleotide sequence ID" value="NZ_BAABGY010000007.1"/>
</dbReference>
<evidence type="ECO:0000256" key="3">
    <source>
        <dbReference type="ARBA" id="ARBA00012071"/>
    </source>
</evidence>
<evidence type="ECO:0000256" key="14">
    <source>
        <dbReference type="SAM" id="Phobius"/>
    </source>
</evidence>
<dbReference type="InterPro" id="IPR027417">
    <property type="entry name" value="P-loop_NTPase"/>
</dbReference>
<reference evidence="16" key="1">
    <citation type="journal article" date="2019" name="Int. J. Syst. Evol. Microbiol.">
        <title>The Global Catalogue of Microorganisms (GCM) 10K type strain sequencing project: providing services to taxonomists for standard genome sequencing and annotation.</title>
        <authorList>
            <consortium name="The Broad Institute Genomics Platform"/>
            <consortium name="The Broad Institute Genome Sequencing Center for Infectious Disease"/>
            <person name="Wu L."/>
            <person name="Ma J."/>
        </authorList>
    </citation>
    <scope>NUCLEOTIDE SEQUENCE [LARGE SCALE GENOMIC DNA]</scope>
    <source>
        <strain evidence="16">JCM 17919</strain>
    </source>
</reference>
<keyword evidence="14" id="KW-0472">Membrane</keyword>